<dbReference type="GO" id="GO:0016176">
    <property type="term" value="F:superoxide-generating NADPH oxidase activator activity"/>
    <property type="evidence" value="ECO:0007669"/>
    <property type="project" value="InterPro"/>
</dbReference>
<organism evidence="6 7">
    <name type="scientific">Acipenser oxyrinchus oxyrinchus</name>
    <dbReference type="NCBI Taxonomy" id="40147"/>
    <lineage>
        <taxon>Eukaryota</taxon>
        <taxon>Metazoa</taxon>
        <taxon>Chordata</taxon>
        <taxon>Craniata</taxon>
        <taxon>Vertebrata</taxon>
        <taxon>Euteleostomi</taxon>
        <taxon>Actinopterygii</taxon>
        <taxon>Chondrostei</taxon>
        <taxon>Acipenseriformes</taxon>
        <taxon>Acipenseridae</taxon>
        <taxon>Acipenser</taxon>
    </lineage>
</organism>
<dbReference type="SUPFAM" id="SSF54277">
    <property type="entry name" value="CAD &amp; PB1 domains"/>
    <property type="match status" value="1"/>
</dbReference>
<dbReference type="GO" id="GO:0035091">
    <property type="term" value="F:phosphatidylinositol binding"/>
    <property type="evidence" value="ECO:0007669"/>
    <property type="project" value="InterPro"/>
</dbReference>
<dbReference type="PROSITE" id="PS50002">
    <property type="entry name" value="SH3"/>
    <property type="match status" value="1"/>
</dbReference>
<dbReference type="PRINTS" id="PR00497">
    <property type="entry name" value="P40PHOX"/>
</dbReference>
<dbReference type="SMART" id="SM00312">
    <property type="entry name" value="PX"/>
    <property type="match status" value="1"/>
</dbReference>
<evidence type="ECO:0000256" key="2">
    <source>
        <dbReference type="PROSITE-ProRule" id="PRU00192"/>
    </source>
</evidence>
<dbReference type="SMART" id="SM00326">
    <property type="entry name" value="SH3"/>
    <property type="match status" value="1"/>
</dbReference>
<feature type="domain" description="SH3" evidence="3">
    <location>
        <begin position="167"/>
        <end position="226"/>
    </location>
</feature>
<dbReference type="Gene3D" id="3.30.1520.10">
    <property type="entry name" value="Phox-like domain"/>
    <property type="match status" value="1"/>
</dbReference>
<dbReference type="EMBL" id="JAGXEW010000121">
    <property type="protein sequence ID" value="KAK1146745.1"/>
    <property type="molecule type" value="Genomic_DNA"/>
</dbReference>
<dbReference type="GO" id="GO:0045730">
    <property type="term" value="P:respiratory burst"/>
    <property type="evidence" value="ECO:0007669"/>
    <property type="project" value="InterPro"/>
</dbReference>
<dbReference type="Pfam" id="PF00787">
    <property type="entry name" value="PX"/>
    <property type="match status" value="1"/>
</dbReference>
<dbReference type="InterPro" id="IPR000270">
    <property type="entry name" value="PB1_dom"/>
</dbReference>
<name>A0AAD8CEU4_ACIOX</name>
<keyword evidence="7" id="KW-1185">Reference proteome</keyword>
<dbReference type="SUPFAM" id="SSF64268">
    <property type="entry name" value="PX domain"/>
    <property type="match status" value="1"/>
</dbReference>
<protein>
    <submittedName>
        <fullName evidence="6">Neutrophil cytosol factor 4</fullName>
    </submittedName>
</protein>
<evidence type="ECO:0000313" key="7">
    <source>
        <dbReference type="Proteomes" id="UP001230051"/>
    </source>
</evidence>
<sequence length="346" mass="39992">MSLPRQLRDESDFDQLPNNIPISAAIADIEERTGFSAYYEFVIEVKTKGASKYLIYRRYRRFFTFNEKLQERFSAENQTGPYTFDGVCFSGKVFMGNKKEIAEKRIPELNSYMKKLLCLPTWVLLDDLIRMFFYQDESDSKQVPEPCAACVPTRRKLLTLALSPCVCVCLTLQALFDFNGTGKLELSFRAGDVIFLLQRVNADWLEGTVRDAVGIFPQTFVKVIKQLPEEDSEESEGGKQLNCLRCYYYDAGTPQRRDICVEEELSIQPSYNDLLSRMRELFHNEDLALNYRDPEGDMIRILDDQDVELMVLECKSQSAADRPANQFPWELHVTRIDDLSVYNTEP</sequence>
<dbReference type="PANTHER" id="PTHR15706">
    <property type="entry name" value="SH3 MULTIPLE DOMAIN"/>
    <property type="match status" value="1"/>
</dbReference>
<dbReference type="SUPFAM" id="SSF50044">
    <property type="entry name" value="SH3-domain"/>
    <property type="match status" value="1"/>
</dbReference>
<dbReference type="GO" id="GO:0006909">
    <property type="term" value="P:phagocytosis"/>
    <property type="evidence" value="ECO:0007669"/>
    <property type="project" value="InterPro"/>
</dbReference>
<dbReference type="InterPro" id="IPR053793">
    <property type="entry name" value="PB1-like"/>
</dbReference>
<dbReference type="InterPro" id="IPR051228">
    <property type="entry name" value="NADPH_Oxidase/PX-Domain"/>
</dbReference>
<feature type="domain" description="PB1" evidence="5">
    <location>
        <begin position="241"/>
        <end position="336"/>
    </location>
</feature>
<dbReference type="AlphaFoldDB" id="A0AAD8CEU4"/>
<dbReference type="GO" id="GO:0043020">
    <property type="term" value="C:NADPH oxidase complex"/>
    <property type="evidence" value="ECO:0007669"/>
    <property type="project" value="InterPro"/>
</dbReference>
<evidence type="ECO:0000259" key="3">
    <source>
        <dbReference type="PROSITE" id="PS50002"/>
    </source>
</evidence>
<dbReference type="InterPro" id="IPR000919">
    <property type="entry name" value="p40phox"/>
</dbReference>
<dbReference type="Gene3D" id="3.10.20.90">
    <property type="entry name" value="Phosphatidylinositol 3-kinase Catalytic Subunit, Chain A, domain 1"/>
    <property type="match status" value="1"/>
</dbReference>
<dbReference type="Gene3D" id="2.30.30.40">
    <property type="entry name" value="SH3 Domains"/>
    <property type="match status" value="1"/>
</dbReference>
<dbReference type="InterPro" id="IPR036871">
    <property type="entry name" value="PX_dom_sf"/>
</dbReference>
<proteinExistence type="predicted"/>
<comment type="caution">
    <text evidence="6">The sequence shown here is derived from an EMBL/GenBank/DDBJ whole genome shotgun (WGS) entry which is preliminary data.</text>
</comment>
<dbReference type="InterPro" id="IPR036028">
    <property type="entry name" value="SH3-like_dom_sf"/>
</dbReference>
<dbReference type="GO" id="GO:0042554">
    <property type="term" value="P:superoxide anion generation"/>
    <property type="evidence" value="ECO:0007669"/>
    <property type="project" value="TreeGrafter"/>
</dbReference>
<evidence type="ECO:0000256" key="1">
    <source>
        <dbReference type="ARBA" id="ARBA00022443"/>
    </source>
</evidence>
<dbReference type="FunFam" id="3.30.1520.10:FF:000024">
    <property type="entry name" value="Neutrophil cytosol factor 4"/>
    <property type="match status" value="1"/>
</dbReference>
<evidence type="ECO:0000259" key="5">
    <source>
        <dbReference type="PROSITE" id="PS51745"/>
    </source>
</evidence>
<dbReference type="PROSITE" id="PS50195">
    <property type="entry name" value="PX"/>
    <property type="match status" value="1"/>
</dbReference>
<feature type="domain" description="PX" evidence="4">
    <location>
        <begin position="19"/>
        <end position="140"/>
    </location>
</feature>
<dbReference type="PROSITE" id="PS51745">
    <property type="entry name" value="PB1"/>
    <property type="match status" value="1"/>
</dbReference>
<dbReference type="FunFam" id="3.10.20.90:FF:000189">
    <property type="entry name" value="Neutrophil cytosol factor 4"/>
    <property type="match status" value="1"/>
</dbReference>
<dbReference type="InterPro" id="IPR001683">
    <property type="entry name" value="PX_dom"/>
</dbReference>
<gene>
    <name evidence="6" type="primary">Ncf4</name>
    <name evidence="6" type="ORF">AOXY_G35768</name>
</gene>
<dbReference type="Pfam" id="PF00564">
    <property type="entry name" value="PB1"/>
    <property type="match status" value="1"/>
</dbReference>
<evidence type="ECO:0000313" key="6">
    <source>
        <dbReference type="EMBL" id="KAK1146745.1"/>
    </source>
</evidence>
<dbReference type="InterPro" id="IPR001452">
    <property type="entry name" value="SH3_domain"/>
</dbReference>
<dbReference type="GO" id="GO:0005737">
    <property type="term" value="C:cytoplasm"/>
    <property type="evidence" value="ECO:0007669"/>
    <property type="project" value="TreeGrafter"/>
</dbReference>
<keyword evidence="1 2" id="KW-0728">SH3 domain</keyword>
<evidence type="ECO:0000259" key="4">
    <source>
        <dbReference type="PROSITE" id="PS50195"/>
    </source>
</evidence>
<dbReference type="PANTHER" id="PTHR15706:SF20">
    <property type="entry name" value="NEUTROPHIL CYTOSOL FACTOR 4"/>
    <property type="match status" value="1"/>
</dbReference>
<dbReference type="Pfam" id="PF00018">
    <property type="entry name" value="SH3_1"/>
    <property type="match status" value="1"/>
</dbReference>
<dbReference type="Proteomes" id="UP001230051">
    <property type="component" value="Unassembled WGS sequence"/>
</dbReference>
<reference evidence="6" key="1">
    <citation type="submission" date="2022-02" db="EMBL/GenBank/DDBJ databases">
        <title>Atlantic sturgeon de novo genome assembly.</title>
        <authorList>
            <person name="Stock M."/>
            <person name="Klopp C."/>
            <person name="Guiguen Y."/>
            <person name="Cabau C."/>
            <person name="Parinello H."/>
            <person name="Santidrian Yebra-Pimentel E."/>
            <person name="Kuhl H."/>
            <person name="Dirks R.P."/>
            <person name="Guessner J."/>
            <person name="Wuertz S."/>
            <person name="Du K."/>
            <person name="Schartl M."/>
        </authorList>
    </citation>
    <scope>NUCLEOTIDE SEQUENCE</scope>
    <source>
        <strain evidence="6">STURGEONOMICS-FGT-2020</strain>
        <tissue evidence="6">Whole blood</tissue>
    </source>
</reference>
<accession>A0AAD8CEU4</accession>